<dbReference type="PANTHER" id="PTHR42973">
    <property type="entry name" value="BINDING OXIDOREDUCTASE, PUTATIVE (AFU_ORTHOLOGUE AFUA_1G17690)-RELATED"/>
    <property type="match status" value="1"/>
</dbReference>
<name>A0ABT0LCJ1_9GAMM</name>
<keyword evidence="3" id="KW-0285">Flavoprotein</keyword>
<dbReference type="PANTHER" id="PTHR42973:SF39">
    <property type="entry name" value="FAD-BINDING PCMH-TYPE DOMAIN-CONTAINING PROTEIN"/>
    <property type="match status" value="1"/>
</dbReference>
<dbReference type="InterPro" id="IPR012951">
    <property type="entry name" value="BBE"/>
</dbReference>
<comment type="similarity">
    <text evidence="2">Belongs to the oxygen-dependent FAD-linked oxidoreductase family.</text>
</comment>
<evidence type="ECO:0000256" key="3">
    <source>
        <dbReference type="ARBA" id="ARBA00022630"/>
    </source>
</evidence>
<accession>A0ABT0LCJ1</accession>
<dbReference type="Gene3D" id="3.30.465.10">
    <property type="match status" value="1"/>
</dbReference>
<keyword evidence="8" id="KW-1185">Reference proteome</keyword>
<comment type="cofactor">
    <cofactor evidence="1">
        <name>FAD</name>
        <dbReference type="ChEBI" id="CHEBI:57692"/>
    </cofactor>
</comment>
<evidence type="ECO:0000256" key="4">
    <source>
        <dbReference type="ARBA" id="ARBA00022827"/>
    </source>
</evidence>
<dbReference type="SUPFAM" id="SSF56176">
    <property type="entry name" value="FAD-binding/transporter-associated domain-like"/>
    <property type="match status" value="1"/>
</dbReference>
<dbReference type="RefSeq" id="WP_248940589.1">
    <property type="nucleotide sequence ID" value="NZ_JAKIKS010000044.1"/>
</dbReference>
<keyword evidence="4" id="KW-0274">FAD</keyword>
<evidence type="ECO:0000313" key="7">
    <source>
        <dbReference type="EMBL" id="MCL1125274.1"/>
    </source>
</evidence>
<feature type="domain" description="FAD-binding PCMH-type" evidence="6">
    <location>
        <begin position="49"/>
        <end position="219"/>
    </location>
</feature>
<evidence type="ECO:0000259" key="6">
    <source>
        <dbReference type="PROSITE" id="PS51387"/>
    </source>
</evidence>
<dbReference type="Pfam" id="PF01565">
    <property type="entry name" value="FAD_binding_4"/>
    <property type="match status" value="1"/>
</dbReference>
<dbReference type="InterPro" id="IPR006093">
    <property type="entry name" value="Oxy_OxRdtase_FAD_BS"/>
</dbReference>
<dbReference type="Pfam" id="PF08031">
    <property type="entry name" value="BBE"/>
    <property type="match status" value="1"/>
</dbReference>
<dbReference type="InterPro" id="IPR036318">
    <property type="entry name" value="FAD-bd_PCMH-like_sf"/>
</dbReference>
<protein>
    <submittedName>
        <fullName evidence="7">FAD-binding oxidoreductase</fullName>
    </submittedName>
</protein>
<dbReference type="Proteomes" id="UP001203423">
    <property type="component" value="Unassembled WGS sequence"/>
</dbReference>
<evidence type="ECO:0000256" key="5">
    <source>
        <dbReference type="ARBA" id="ARBA00023002"/>
    </source>
</evidence>
<comment type="caution">
    <text evidence="7">The sequence shown here is derived from an EMBL/GenBank/DDBJ whole genome shotgun (WGS) entry which is preliminary data.</text>
</comment>
<dbReference type="InterPro" id="IPR006094">
    <property type="entry name" value="Oxid_FAD_bind_N"/>
</dbReference>
<evidence type="ECO:0000256" key="1">
    <source>
        <dbReference type="ARBA" id="ARBA00001974"/>
    </source>
</evidence>
<evidence type="ECO:0000256" key="2">
    <source>
        <dbReference type="ARBA" id="ARBA00005466"/>
    </source>
</evidence>
<dbReference type="EMBL" id="JAKIKS010000044">
    <property type="protein sequence ID" value="MCL1125274.1"/>
    <property type="molecule type" value="Genomic_DNA"/>
</dbReference>
<organism evidence="7 8">
    <name type="scientific">Shewanella surugensis</name>
    <dbReference type="NCBI Taxonomy" id="212020"/>
    <lineage>
        <taxon>Bacteria</taxon>
        <taxon>Pseudomonadati</taxon>
        <taxon>Pseudomonadota</taxon>
        <taxon>Gammaproteobacteria</taxon>
        <taxon>Alteromonadales</taxon>
        <taxon>Shewanellaceae</taxon>
        <taxon>Shewanella</taxon>
    </lineage>
</organism>
<dbReference type="InterPro" id="IPR016169">
    <property type="entry name" value="FAD-bd_PCMH_sub2"/>
</dbReference>
<gene>
    <name evidence="7" type="ORF">L2764_12505</name>
</gene>
<dbReference type="InterPro" id="IPR050416">
    <property type="entry name" value="FAD-linked_Oxidoreductase"/>
</dbReference>
<proteinExistence type="inferred from homology"/>
<dbReference type="InterPro" id="IPR016166">
    <property type="entry name" value="FAD-bd_PCMH"/>
</dbReference>
<keyword evidence="5" id="KW-0560">Oxidoreductase</keyword>
<dbReference type="PROSITE" id="PS51387">
    <property type="entry name" value="FAD_PCMH"/>
    <property type="match status" value="1"/>
</dbReference>
<dbReference type="Gene3D" id="3.30.43.10">
    <property type="entry name" value="Uridine Diphospho-n-acetylenolpyruvylglucosamine Reductase, domain 2"/>
    <property type="match status" value="1"/>
</dbReference>
<dbReference type="InterPro" id="IPR016167">
    <property type="entry name" value="FAD-bd_PCMH_sub1"/>
</dbReference>
<sequence>MIQIKGLNDTDVDISEAERQQFESTLNSEVLYEGCDEYEQSRQIFNHIFDRKPALIVKPTGVADIQTTVQFAAAHRLLIAIKGGGHNIAGHASCEGGILLDLCLMQGVYVDPKTQQVRVEAGTLLHKLDHETQAFGLAVPTGVVSVTGVAGLTLGGGFGWLTGKHGLSIDNLLAAQIVTSDGKVLNVSKNNHADLFWAIRGGSGNFGVVTSFLFQAHPVGPEVLFCGPMYAIDKAESVLLKWRDFMTHASRDLTSVAFIYRVPPSTHFPKHLHNQDVVMLAGVHTGESKEAKKQIEALRHFDGLIHDATSIMPFEAVQQWFEGWDVDKIQPQRFYFKSMFTNQLDQNILKEFIDGFRLRPLATCQGNVSFVIQCLRGVYREVPEEATAFGSRDTDFMLESNLAWIDANFDDANIAWGRALWDRLAAYSNNNRIYLNHSGVEEDHVGQLPSVFGKNYDKLRQIKKKYDPMNLFRKNANIPPAD</sequence>
<dbReference type="Gene3D" id="3.40.462.20">
    <property type="match status" value="1"/>
</dbReference>
<reference evidence="7 8" key="1">
    <citation type="submission" date="2022-01" db="EMBL/GenBank/DDBJ databases">
        <title>Whole genome-based taxonomy of the Shewanellaceae.</title>
        <authorList>
            <person name="Martin-Rodriguez A.J."/>
        </authorList>
    </citation>
    <scope>NUCLEOTIDE SEQUENCE [LARGE SCALE GENOMIC DNA]</scope>
    <source>
        <strain evidence="7 8">DSM 17177</strain>
    </source>
</reference>
<dbReference type="PROSITE" id="PS00862">
    <property type="entry name" value="OX2_COVAL_FAD"/>
    <property type="match status" value="1"/>
</dbReference>
<evidence type="ECO:0000313" key="8">
    <source>
        <dbReference type="Proteomes" id="UP001203423"/>
    </source>
</evidence>